<organism evidence="5 6">
    <name type="scientific">Mycetocola reblochoni REB411</name>
    <dbReference type="NCBI Taxonomy" id="1255698"/>
    <lineage>
        <taxon>Bacteria</taxon>
        <taxon>Bacillati</taxon>
        <taxon>Actinomycetota</taxon>
        <taxon>Actinomycetes</taxon>
        <taxon>Micrococcales</taxon>
        <taxon>Microbacteriaceae</taxon>
        <taxon>Mycetocola</taxon>
    </lineage>
</organism>
<dbReference type="PRINTS" id="PR00035">
    <property type="entry name" value="HTHGNTR"/>
</dbReference>
<feature type="domain" description="HTH gntR-type" evidence="4">
    <location>
        <begin position="13"/>
        <end position="81"/>
    </location>
</feature>
<dbReference type="OrthoDB" id="4164516at2"/>
<evidence type="ECO:0000256" key="2">
    <source>
        <dbReference type="ARBA" id="ARBA00023125"/>
    </source>
</evidence>
<proteinExistence type="predicted"/>
<evidence type="ECO:0000259" key="4">
    <source>
        <dbReference type="PROSITE" id="PS50949"/>
    </source>
</evidence>
<dbReference type="GO" id="GO:0003700">
    <property type="term" value="F:DNA-binding transcription factor activity"/>
    <property type="evidence" value="ECO:0007669"/>
    <property type="project" value="InterPro"/>
</dbReference>
<accession>A0A1R4JXN2</accession>
<dbReference type="CDD" id="cd07377">
    <property type="entry name" value="WHTH_GntR"/>
    <property type="match status" value="1"/>
</dbReference>
<protein>
    <submittedName>
        <fullName evidence="5">Transcriptional regulator, GntR family</fullName>
    </submittedName>
</protein>
<dbReference type="InterPro" id="IPR036388">
    <property type="entry name" value="WH-like_DNA-bd_sf"/>
</dbReference>
<evidence type="ECO:0000313" key="6">
    <source>
        <dbReference type="Proteomes" id="UP000196778"/>
    </source>
</evidence>
<dbReference type="Gene3D" id="1.10.10.10">
    <property type="entry name" value="Winged helix-like DNA-binding domain superfamily/Winged helix DNA-binding domain"/>
    <property type="match status" value="1"/>
</dbReference>
<dbReference type="SMART" id="SM00895">
    <property type="entry name" value="FCD"/>
    <property type="match status" value="1"/>
</dbReference>
<keyword evidence="1" id="KW-0805">Transcription regulation</keyword>
<dbReference type="InterPro" id="IPR008920">
    <property type="entry name" value="TF_FadR/GntR_C"/>
</dbReference>
<evidence type="ECO:0000313" key="5">
    <source>
        <dbReference type="EMBL" id="SJN36654.1"/>
    </source>
</evidence>
<gene>
    <name evidence="5" type="ORF">FM119_10035</name>
</gene>
<dbReference type="InterPro" id="IPR036390">
    <property type="entry name" value="WH_DNA-bd_sf"/>
</dbReference>
<dbReference type="InterPro" id="IPR011711">
    <property type="entry name" value="GntR_C"/>
</dbReference>
<dbReference type="SUPFAM" id="SSF46785">
    <property type="entry name" value="Winged helix' DNA-binding domain"/>
    <property type="match status" value="1"/>
</dbReference>
<dbReference type="Pfam" id="PF07729">
    <property type="entry name" value="FCD"/>
    <property type="match status" value="1"/>
</dbReference>
<keyword evidence="6" id="KW-1185">Reference proteome</keyword>
<dbReference type="InterPro" id="IPR000524">
    <property type="entry name" value="Tscrpt_reg_HTH_GntR"/>
</dbReference>
<dbReference type="RefSeq" id="WP_087137694.1">
    <property type="nucleotide sequence ID" value="NZ_FUKR01000056.1"/>
</dbReference>
<dbReference type="Proteomes" id="UP000196778">
    <property type="component" value="Unassembled WGS sequence"/>
</dbReference>
<dbReference type="GO" id="GO:0003677">
    <property type="term" value="F:DNA binding"/>
    <property type="evidence" value="ECO:0007669"/>
    <property type="project" value="UniProtKB-KW"/>
</dbReference>
<reference evidence="6" key="1">
    <citation type="submission" date="2017-02" db="EMBL/GenBank/DDBJ databases">
        <authorList>
            <person name="Dridi B."/>
        </authorList>
    </citation>
    <scope>NUCLEOTIDE SEQUENCE [LARGE SCALE GENOMIC DNA]</scope>
    <source>
        <strain evidence="6">EB411</strain>
    </source>
</reference>
<dbReference type="SMART" id="SM00345">
    <property type="entry name" value="HTH_GNTR"/>
    <property type="match status" value="1"/>
</dbReference>
<dbReference type="PROSITE" id="PS50949">
    <property type="entry name" value="HTH_GNTR"/>
    <property type="match status" value="1"/>
</dbReference>
<dbReference type="AlphaFoldDB" id="A0A1R4JXN2"/>
<dbReference type="SUPFAM" id="SSF48008">
    <property type="entry name" value="GntR ligand-binding domain-like"/>
    <property type="match status" value="1"/>
</dbReference>
<keyword evidence="3" id="KW-0804">Transcription</keyword>
<evidence type="ECO:0000256" key="3">
    <source>
        <dbReference type="ARBA" id="ARBA00023163"/>
    </source>
</evidence>
<keyword evidence="2" id="KW-0238">DNA-binding</keyword>
<dbReference type="EMBL" id="FUKR01000056">
    <property type="protein sequence ID" value="SJN36654.1"/>
    <property type="molecule type" value="Genomic_DNA"/>
</dbReference>
<evidence type="ECO:0000256" key="1">
    <source>
        <dbReference type="ARBA" id="ARBA00023015"/>
    </source>
</evidence>
<dbReference type="Pfam" id="PF00392">
    <property type="entry name" value="GntR"/>
    <property type="match status" value="1"/>
</dbReference>
<name>A0A1R4JXN2_9MICO</name>
<sequence>MTALIPPLPRRTDKESVAVTAHLERLIATGAVAPGERLPAERALAEQLSVSRTTLREAMHELENRRLIERTRGRGTRVRELGDRERDLDALVAAAGRHDDVAELRFAVEPLLARLAAQRATSASIVALEELVAASGGPITAARSLELDTTFHQTLASAAGNPLLSELQRLVVDWTTPLRRDSHAHRTGRTMSARGHEAILVAVRSGDPDAAQRAMERHLVEVGEAIATERDRRAGNEAAR</sequence>
<dbReference type="PANTHER" id="PTHR43537">
    <property type="entry name" value="TRANSCRIPTIONAL REGULATOR, GNTR FAMILY"/>
    <property type="match status" value="1"/>
</dbReference>
<dbReference type="Gene3D" id="1.20.120.530">
    <property type="entry name" value="GntR ligand-binding domain-like"/>
    <property type="match status" value="1"/>
</dbReference>
<dbReference type="PANTHER" id="PTHR43537:SF5">
    <property type="entry name" value="UXU OPERON TRANSCRIPTIONAL REGULATOR"/>
    <property type="match status" value="1"/>
</dbReference>